<protein>
    <submittedName>
        <fullName evidence="2">Uncharacterized protein</fullName>
    </submittedName>
</protein>
<feature type="region of interest" description="Disordered" evidence="1">
    <location>
        <begin position="114"/>
        <end position="146"/>
    </location>
</feature>
<sequence length="146" mass="16004">MIARFVPLPSVGPRPALVLITVHQRRHEATQGRRPPLGRIAVCFPVRQRSAVGLFRSGTRRGWPQVSPFNCWLFGRIGIFRTASYRPGVSAALRGPQHTFVVTHDTRESLSATASLPLSPGQRGLPRVQRSLSAPLGRCPRAGARP</sequence>
<evidence type="ECO:0000313" key="3">
    <source>
        <dbReference type="Proteomes" id="UP001066276"/>
    </source>
</evidence>
<dbReference type="Proteomes" id="UP001066276">
    <property type="component" value="Chromosome 8"/>
</dbReference>
<accession>A0AAV7NT17</accession>
<proteinExistence type="predicted"/>
<reference evidence="2" key="1">
    <citation type="journal article" date="2022" name="bioRxiv">
        <title>Sequencing and chromosome-scale assembly of the giantPleurodeles waltlgenome.</title>
        <authorList>
            <person name="Brown T."/>
            <person name="Elewa A."/>
            <person name="Iarovenko S."/>
            <person name="Subramanian E."/>
            <person name="Araus A.J."/>
            <person name="Petzold A."/>
            <person name="Susuki M."/>
            <person name="Suzuki K.-i.T."/>
            <person name="Hayashi T."/>
            <person name="Toyoda A."/>
            <person name="Oliveira C."/>
            <person name="Osipova E."/>
            <person name="Leigh N.D."/>
            <person name="Simon A."/>
            <person name="Yun M.H."/>
        </authorList>
    </citation>
    <scope>NUCLEOTIDE SEQUENCE</scope>
    <source>
        <strain evidence="2">20211129_DDA</strain>
        <tissue evidence="2">Liver</tissue>
    </source>
</reference>
<dbReference type="EMBL" id="JANPWB010000012">
    <property type="protein sequence ID" value="KAJ1117513.1"/>
    <property type="molecule type" value="Genomic_DNA"/>
</dbReference>
<organism evidence="2 3">
    <name type="scientific">Pleurodeles waltl</name>
    <name type="common">Iberian ribbed newt</name>
    <dbReference type="NCBI Taxonomy" id="8319"/>
    <lineage>
        <taxon>Eukaryota</taxon>
        <taxon>Metazoa</taxon>
        <taxon>Chordata</taxon>
        <taxon>Craniata</taxon>
        <taxon>Vertebrata</taxon>
        <taxon>Euteleostomi</taxon>
        <taxon>Amphibia</taxon>
        <taxon>Batrachia</taxon>
        <taxon>Caudata</taxon>
        <taxon>Salamandroidea</taxon>
        <taxon>Salamandridae</taxon>
        <taxon>Pleurodelinae</taxon>
        <taxon>Pleurodeles</taxon>
    </lineage>
</organism>
<comment type="caution">
    <text evidence="2">The sequence shown here is derived from an EMBL/GenBank/DDBJ whole genome shotgun (WGS) entry which is preliminary data.</text>
</comment>
<name>A0AAV7NT17_PLEWA</name>
<dbReference type="AlphaFoldDB" id="A0AAV7NT17"/>
<evidence type="ECO:0000313" key="2">
    <source>
        <dbReference type="EMBL" id="KAJ1117513.1"/>
    </source>
</evidence>
<gene>
    <name evidence="2" type="ORF">NDU88_005712</name>
</gene>
<keyword evidence="3" id="KW-1185">Reference proteome</keyword>
<evidence type="ECO:0000256" key="1">
    <source>
        <dbReference type="SAM" id="MobiDB-lite"/>
    </source>
</evidence>